<evidence type="ECO:0000256" key="1">
    <source>
        <dbReference type="ARBA" id="ARBA00022443"/>
    </source>
</evidence>
<dbReference type="FunFam" id="2.30.30.40:FF:000283">
    <property type="entry name" value="NAP1-binding protein 2"/>
    <property type="match status" value="1"/>
</dbReference>
<evidence type="ECO:0000256" key="3">
    <source>
        <dbReference type="SAM" id="MobiDB-lite"/>
    </source>
</evidence>
<dbReference type="AlphaFoldDB" id="A0A7H9HYA2"/>
<feature type="compositionally biased region" description="Acidic residues" evidence="3">
    <location>
        <begin position="194"/>
        <end position="206"/>
    </location>
</feature>
<sequence>MPIQTDANMTLSTSNEPPRAKYFDQSPEDQETSEKLNNEPDQLDDSSEGYISTKDFAYDQSNPLHHGYLQGADDYYEDEDINDEQDKRQSIVLPNDYLINQLAVALYDFEPENDNELGLKEGDVVFISYRHGQGWLVAENQQRTKTGLVPEDFVTYLDDEEDDEAAETARPFYLTQFITQGMTGTEELKSAGNNDEDREDDEWEDVDQLEEEIAEKLDISDK</sequence>
<evidence type="ECO:0000259" key="4">
    <source>
        <dbReference type="PROSITE" id="PS50002"/>
    </source>
</evidence>
<keyword evidence="1 2" id="KW-0728">SH3 domain</keyword>
<feature type="domain" description="SH3" evidence="4">
    <location>
        <begin position="98"/>
        <end position="159"/>
    </location>
</feature>
<feature type="region of interest" description="Disordered" evidence="3">
    <location>
        <begin position="183"/>
        <end position="206"/>
    </location>
</feature>
<dbReference type="OrthoDB" id="19092at2759"/>
<feature type="compositionally biased region" description="Polar residues" evidence="3">
    <location>
        <begin position="1"/>
        <end position="16"/>
    </location>
</feature>
<accession>A0A7H9HYA2</accession>
<name>A0A7H9HYA2_9SACH</name>
<reference evidence="5 6" key="1">
    <citation type="submission" date="2020-06" db="EMBL/GenBank/DDBJ databases">
        <title>The yeast mating-type switching endonuclease HO is a domesticated member of an unorthodox homing genetic element family.</title>
        <authorList>
            <person name="Coughlan A.Y."/>
            <person name="Lombardi L."/>
            <person name="Braun-Galleani S."/>
            <person name="Martos A.R."/>
            <person name="Galeote V."/>
            <person name="Bigey F."/>
            <person name="Dequin S."/>
            <person name="Byrne K.P."/>
            <person name="Wolfe K.H."/>
        </authorList>
    </citation>
    <scope>NUCLEOTIDE SEQUENCE [LARGE SCALE GENOMIC DNA]</scope>
    <source>
        <strain evidence="5 6">CBS2947</strain>
    </source>
</reference>
<organism evidence="5 6">
    <name type="scientific">Torulaspora globosa</name>
    <dbReference type="NCBI Taxonomy" id="48254"/>
    <lineage>
        <taxon>Eukaryota</taxon>
        <taxon>Fungi</taxon>
        <taxon>Dikarya</taxon>
        <taxon>Ascomycota</taxon>
        <taxon>Saccharomycotina</taxon>
        <taxon>Saccharomycetes</taxon>
        <taxon>Saccharomycetales</taxon>
        <taxon>Saccharomycetaceae</taxon>
        <taxon>Torulaspora</taxon>
    </lineage>
</organism>
<dbReference type="Gene3D" id="2.30.30.40">
    <property type="entry name" value="SH3 Domains"/>
    <property type="match status" value="1"/>
</dbReference>
<dbReference type="GO" id="GO:0005737">
    <property type="term" value="C:cytoplasm"/>
    <property type="evidence" value="ECO:0007669"/>
    <property type="project" value="TreeGrafter"/>
</dbReference>
<evidence type="ECO:0000256" key="2">
    <source>
        <dbReference type="PROSITE-ProRule" id="PRU00192"/>
    </source>
</evidence>
<keyword evidence="6" id="KW-1185">Reference proteome</keyword>
<dbReference type="PANTHER" id="PTHR14167">
    <property type="entry name" value="SH3 DOMAIN-CONTAINING"/>
    <property type="match status" value="1"/>
</dbReference>
<dbReference type="InterPro" id="IPR001452">
    <property type="entry name" value="SH3_domain"/>
</dbReference>
<dbReference type="SMART" id="SM00326">
    <property type="entry name" value="SH3"/>
    <property type="match status" value="1"/>
</dbReference>
<dbReference type="InterPro" id="IPR036028">
    <property type="entry name" value="SH3-like_dom_sf"/>
</dbReference>
<evidence type="ECO:0000313" key="5">
    <source>
        <dbReference type="EMBL" id="QLQ82353.1"/>
    </source>
</evidence>
<feature type="region of interest" description="Disordered" evidence="3">
    <location>
        <begin position="1"/>
        <end position="52"/>
    </location>
</feature>
<gene>
    <name evidence="5" type="ORF">HG537_0H01140</name>
</gene>
<dbReference type="EMBL" id="CP059274">
    <property type="protein sequence ID" value="QLQ82353.1"/>
    <property type="molecule type" value="Genomic_DNA"/>
</dbReference>
<dbReference type="InterPro" id="IPR050384">
    <property type="entry name" value="Endophilin_SH3RF"/>
</dbReference>
<dbReference type="Proteomes" id="UP000510647">
    <property type="component" value="Chromosome 8"/>
</dbReference>
<dbReference type="PROSITE" id="PS50002">
    <property type="entry name" value="SH3"/>
    <property type="match status" value="1"/>
</dbReference>
<dbReference type="SUPFAM" id="SSF50044">
    <property type="entry name" value="SH3-domain"/>
    <property type="match status" value="1"/>
</dbReference>
<evidence type="ECO:0000313" key="6">
    <source>
        <dbReference type="Proteomes" id="UP000510647"/>
    </source>
</evidence>
<dbReference type="Pfam" id="PF00018">
    <property type="entry name" value="SH3_1"/>
    <property type="match status" value="1"/>
</dbReference>
<proteinExistence type="predicted"/>
<protein>
    <recommendedName>
        <fullName evidence="4">SH3 domain-containing protein</fullName>
    </recommendedName>
</protein>
<dbReference type="PANTHER" id="PTHR14167:SF116">
    <property type="entry name" value="CAP, ISOFORM AC"/>
    <property type="match status" value="1"/>
</dbReference>
<dbReference type="PRINTS" id="PR00452">
    <property type="entry name" value="SH3DOMAIN"/>
</dbReference>